<dbReference type="SMART" id="SM00471">
    <property type="entry name" value="HDc"/>
    <property type="match status" value="1"/>
</dbReference>
<accession>A0A2T0X8R7</accession>
<dbReference type="InterPro" id="IPR052194">
    <property type="entry name" value="MESH1"/>
</dbReference>
<reference evidence="2 3" key="1">
    <citation type="submission" date="2018-03" db="EMBL/GenBank/DDBJ databases">
        <title>Genomic Encyclopedia of Archaeal and Bacterial Type Strains, Phase II (KMG-II): from individual species to whole genera.</title>
        <authorList>
            <person name="Goeker M."/>
        </authorList>
    </citation>
    <scope>NUCLEOTIDE SEQUENCE [LARGE SCALE GENOMIC DNA]</scope>
    <source>
        <strain evidence="2 3">DSM 29318</strain>
    </source>
</reference>
<dbReference type="PANTHER" id="PTHR46246">
    <property type="entry name" value="GUANOSINE-3',5'-BIS(DIPHOSPHATE) 3'-PYROPHOSPHOHYDROLASE MESH1"/>
    <property type="match status" value="1"/>
</dbReference>
<evidence type="ECO:0000313" key="3">
    <source>
        <dbReference type="Proteomes" id="UP000238801"/>
    </source>
</evidence>
<dbReference type="SUPFAM" id="SSF109604">
    <property type="entry name" value="HD-domain/PDEase-like"/>
    <property type="match status" value="1"/>
</dbReference>
<feature type="domain" description="HD/PDEase" evidence="1">
    <location>
        <begin position="19"/>
        <end position="125"/>
    </location>
</feature>
<dbReference type="OrthoDB" id="9802385at2"/>
<organism evidence="2 3">
    <name type="scientific">Hasllibacter halocynthiae</name>
    <dbReference type="NCBI Taxonomy" id="595589"/>
    <lineage>
        <taxon>Bacteria</taxon>
        <taxon>Pseudomonadati</taxon>
        <taxon>Pseudomonadota</taxon>
        <taxon>Alphaproteobacteria</taxon>
        <taxon>Rhodobacterales</taxon>
        <taxon>Roseobacteraceae</taxon>
        <taxon>Hasllibacter</taxon>
    </lineage>
</organism>
<dbReference type="Proteomes" id="UP000238801">
    <property type="component" value="Unassembled WGS sequence"/>
</dbReference>
<dbReference type="InterPro" id="IPR003607">
    <property type="entry name" value="HD/PDEase_dom"/>
</dbReference>
<dbReference type="Gene3D" id="1.10.3210.10">
    <property type="entry name" value="Hypothetical protein af1432"/>
    <property type="match status" value="1"/>
</dbReference>
<gene>
    <name evidence="2" type="ORF">BCF33_0937</name>
</gene>
<dbReference type="PANTHER" id="PTHR46246:SF1">
    <property type="entry name" value="GUANOSINE-3',5'-BIS(DIPHOSPHATE) 3'-PYROPHOSPHOHYDROLASE MESH1"/>
    <property type="match status" value="1"/>
</dbReference>
<dbReference type="EMBL" id="PVTT01000001">
    <property type="protein sequence ID" value="PRY95319.1"/>
    <property type="molecule type" value="Genomic_DNA"/>
</dbReference>
<evidence type="ECO:0000259" key="1">
    <source>
        <dbReference type="SMART" id="SM00471"/>
    </source>
</evidence>
<proteinExistence type="predicted"/>
<keyword evidence="2" id="KW-0378">Hydrolase</keyword>
<dbReference type="AlphaFoldDB" id="A0A2T0X8R7"/>
<comment type="caution">
    <text evidence="2">The sequence shown here is derived from an EMBL/GenBank/DDBJ whole genome shotgun (WGS) entry which is preliminary data.</text>
</comment>
<protein>
    <submittedName>
        <fullName evidence="2">Guanosine-3',5'-bis(Diphosphate) 3'-pyrophosphohydrolase</fullName>
    </submittedName>
</protein>
<dbReference type="RefSeq" id="WP_106160216.1">
    <property type="nucleotide sequence ID" value="NZ_PVTT01000001.1"/>
</dbReference>
<name>A0A2T0X8R7_9RHOB</name>
<evidence type="ECO:0000313" key="2">
    <source>
        <dbReference type="EMBL" id="PRY95319.1"/>
    </source>
</evidence>
<keyword evidence="3" id="KW-1185">Reference proteome</keyword>
<dbReference type="Pfam" id="PF13328">
    <property type="entry name" value="HD_4"/>
    <property type="match status" value="1"/>
</dbReference>
<dbReference type="GO" id="GO:0008893">
    <property type="term" value="F:guanosine-3',5'-bis(diphosphate) 3'-diphosphatase activity"/>
    <property type="evidence" value="ECO:0007669"/>
    <property type="project" value="TreeGrafter"/>
</dbReference>
<sequence>MDAALFAARRHAGQRAPLSGDPYVNHVIEVARRVAAAGADEALVAAAILHDVVEDTDATLRDVEERFGPAIAGIVAEVTDPSGLSEDRRRARQVEHAPRLSDAAKRLKLADKTANLLEVVRHGGDGARGAAYVEWGAAVGEGLRGVDPALEERFDEALAQARAVAGGAA</sequence>